<dbReference type="PROSITE" id="PS00602">
    <property type="entry name" value="ALDOLASE_CLASS_II_1"/>
    <property type="match status" value="1"/>
</dbReference>
<dbReference type="Pfam" id="PF01116">
    <property type="entry name" value="F_bP_aldolase"/>
    <property type="match status" value="1"/>
</dbReference>
<organism evidence="4 5">
    <name type="scientific">Lucifera butyrica</name>
    <dbReference type="NCBI Taxonomy" id="1351585"/>
    <lineage>
        <taxon>Bacteria</taxon>
        <taxon>Bacillati</taxon>
        <taxon>Bacillota</taxon>
        <taxon>Negativicutes</taxon>
        <taxon>Veillonellales</taxon>
        <taxon>Veillonellaceae</taxon>
        <taxon>Lucifera</taxon>
    </lineage>
</organism>
<feature type="active site" description="Proton donor" evidence="1">
    <location>
        <position position="78"/>
    </location>
</feature>
<dbReference type="Proteomes" id="UP000277811">
    <property type="component" value="Unassembled WGS sequence"/>
</dbReference>
<dbReference type="CDD" id="cd00947">
    <property type="entry name" value="TBP_aldolase_IIB"/>
    <property type="match status" value="1"/>
</dbReference>
<keyword evidence="3" id="KW-0862">Zinc</keyword>
<keyword evidence="3" id="KW-0479">Metal-binding</keyword>
<comment type="cofactor">
    <cofactor evidence="3">
        <name>Zn(2+)</name>
        <dbReference type="ChEBI" id="CHEBI:29105"/>
    </cofactor>
    <text evidence="3">Binds 2 Zn(2+) ions per subunit. One is catalytic and the other provides a structural contribution.</text>
</comment>
<evidence type="ECO:0000256" key="3">
    <source>
        <dbReference type="PIRSR" id="PIRSR001359-3"/>
    </source>
</evidence>
<evidence type="ECO:0000313" key="4">
    <source>
        <dbReference type="EMBL" id="VBB07266.1"/>
    </source>
</evidence>
<dbReference type="Gene3D" id="3.20.20.70">
    <property type="entry name" value="Aldolase class I"/>
    <property type="match status" value="1"/>
</dbReference>
<dbReference type="RefSeq" id="WP_122628200.1">
    <property type="nucleotide sequence ID" value="NZ_UPPP01000072.1"/>
</dbReference>
<dbReference type="PANTHER" id="PTHR30304:SF0">
    <property type="entry name" value="D-TAGATOSE-1,6-BISPHOSPHATE ALDOLASE SUBUNIT GATY-RELATED"/>
    <property type="match status" value="1"/>
</dbReference>
<feature type="binding site" evidence="2">
    <location>
        <begin position="203"/>
        <end position="205"/>
    </location>
    <ligand>
        <name>dihydroxyacetone phosphate</name>
        <dbReference type="ChEBI" id="CHEBI:57642"/>
    </ligand>
</feature>
<protein>
    <submittedName>
        <fullName evidence="4">Ketose-bisphosphate aldolase class-ii</fullName>
    </submittedName>
</protein>
<name>A0A498R3L8_9FIRM</name>
<feature type="binding site" evidence="3">
    <location>
        <position position="130"/>
    </location>
    <ligand>
        <name>Zn(2+)</name>
        <dbReference type="ChEBI" id="CHEBI:29105"/>
        <label>2</label>
    </ligand>
</feature>
<reference evidence="4 5" key="1">
    <citation type="submission" date="2018-06" db="EMBL/GenBank/DDBJ databases">
        <authorList>
            <person name="Strepis N."/>
        </authorList>
    </citation>
    <scope>NUCLEOTIDE SEQUENCE [LARGE SCALE GENOMIC DNA]</scope>
    <source>
        <strain evidence="4">LUCI</strain>
    </source>
</reference>
<feature type="binding site" evidence="3">
    <location>
        <position position="100"/>
    </location>
    <ligand>
        <name>Zn(2+)</name>
        <dbReference type="ChEBI" id="CHEBI:29105"/>
        <label>2</label>
    </ligand>
</feature>
<dbReference type="AlphaFoldDB" id="A0A498R3L8"/>
<feature type="binding site" evidence="2">
    <location>
        <begin position="224"/>
        <end position="227"/>
    </location>
    <ligand>
        <name>dihydroxyacetone phosphate</name>
        <dbReference type="ChEBI" id="CHEBI:57642"/>
    </ligand>
</feature>
<feature type="binding site" evidence="3">
    <location>
        <position position="174"/>
    </location>
    <ligand>
        <name>Zn(2+)</name>
        <dbReference type="ChEBI" id="CHEBI:29105"/>
        <label>1</label>
        <note>catalytic</note>
    </ligand>
</feature>
<dbReference type="InterPro" id="IPR050246">
    <property type="entry name" value="Class_II_FBP_aldolase"/>
</dbReference>
<sequence>MLVNLELLLRDAKQNQYGIPAANAWNEGSIRAAISAAENYKSPLILALYPAMADIFEFGKIAVRAAKTARVPVVVHLDHGQQYSDAVKAVRAGFTSIMVDRSTCPFEQNIAEVKEIVKFAHPVNVTVEAELGHVGQGSEYEETKNEGLTKPAEALLFVQHTGIDCLAVAVGTSHGVYAGKPELHFDLLKQLNQVVPVPLVLHGCSGTGDENLKKAIQLGITKLNLYTDLDKAGYSVLEQRIKQEEITGMRQAESAMLQGYREKLEYYIQLFGSNHRA</sequence>
<evidence type="ECO:0000256" key="2">
    <source>
        <dbReference type="PIRSR" id="PIRSR001359-2"/>
    </source>
</evidence>
<keyword evidence="5" id="KW-1185">Reference proteome</keyword>
<feature type="binding site" evidence="3">
    <location>
        <position position="79"/>
    </location>
    <ligand>
        <name>Zn(2+)</name>
        <dbReference type="ChEBI" id="CHEBI:29105"/>
        <label>1</label>
        <note>catalytic</note>
    </ligand>
</feature>
<dbReference type="InterPro" id="IPR000771">
    <property type="entry name" value="FBA_II"/>
</dbReference>
<dbReference type="InterPro" id="IPR013785">
    <property type="entry name" value="Aldolase_TIM"/>
</dbReference>
<dbReference type="OrthoDB" id="9803995at2"/>
<dbReference type="PIRSF" id="PIRSF001359">
    <property type="entry name" value="F_bP_aldolase_II"/>
    <property type="match status" value="1"/>
</dbReference>
<dbReference type="EMBL" id="UPPP01000072">
    <property type="protein sequence ID" value="VBB07266.1"/>
    <property type="molecule type" value="Genomic_DNA"/>
</dbReference>
<dbReference type="NCBIfam" id="TIGR00167">
    <property type="entry name" value="cbbA"/>
    <property type="match status" value="1"/>
</dbReference>
<evidence type="ECO:0000256" key="1">
    <source>
        <dbReference type="PIRSR" id="PIRSR001359-1"/>
    </source>
</evidence>
<dbReference type="SUPFAM" id="SSF51569">
    <property type="entry name" value="Aldolase"/>
    <property type="match status" value="1"/>
</dbReference>
<dbReference type="PANTHER" id="PTHR30304">
    <property type="entry name" value="D-TAGATOSE-1,6-BISPHOSPHATE ALDOLASE"/>
    <property type="match status" value="1"/>
</dbReference>
<accession>A0A498R3L8</accession>
<gene>
    <name evidence="4" type="ORF">LUCI_2510</name>
</gene>
<feature type="binding site" evidence="3">
    <location>
        <position position="202"/>
    </location>
    <ligand>
        <name>Zn(2+)</name>
        <dbReference type="ChEBI" id="CHEBI:29105"/>
        <label>1</label>
        <note>catalytic</note>
    </ligand>
</feature>
<dbReference type="GO" id="GO:0005975">
    <property type="term" value="P:carbohydrate metabolic process"/>
    <property type="evidence" value="ECO:0007669"/>
    <property type="project" value="InterPro"/>
</dbReference>
<dbReference type="GO" id="GO:0009025">
    <property type="term" value="F:tagatose-bisphosphate aldolase activity"/>
    <property type="evidence" value="ECO:0007669"/>
    <property type="project" value="TreeGrafter"/>
</dbReference>
<proteinExistence type="predicted"/>
<dbReference type="GO" id="GO:0008270">
    <property type="term" value="F:zinc ion binding"/>
    <property type="evidence" value="ECO:0007669"/>
    <property type="project" value="InterPro"/>
</dbReference>
<evidence type="ECO:0000313" key="5">
    <source>
        <dbReference type="Proteomes" id="UP000277811"/>
    </source>
</evidence>
<dbReference type="GO" id="GO:0005829">
    <property type="term" value="C:cytosol"/>
    <property type="evidence" value="ECO:0007669"/>
    <property type="project" value="TreeGrafter"/>
</dbReference>
<feature type="binding site" evidence="2">
    <location>
        <position position="175"/>
    </location>
    <ligand>
        <name>dihydroxyacetone phosphate</name>
        <dbReference type="ChEBI" id="CHEBI:57642"/>
    </ligand>
</feature>